<keyword evidence="10" id="KW-1185">Reference proteome</keyword>
<organism evidence="9 10">
    <name type="scientific">Candidatus Syntropharchaeum butanivorans</name>
    <dbReference type="NCBI Taxonomy" id="1839936"/>
    <lineage>
        <taxon>Archaea</taxon>
        <taxon>Methanobacteriati</taxon>
        <taxon>Methanobacteriota</taxon>
        <taxon>Stenosarchaea group</taxon>
        <taxon>Methanomicrobia</taxon>
        <taxon>Methanosarcinales</taxon>
        <taxon>ANME-2 cluster</taxon>
        <taxon>Candidatus Syntropharchaeum</taxon>
    </lineage>
</organism>
<keyword evidence="3" id="KW-0533">Nickel</keyword>
<dbReference type="Gene3D" id="3.40.970.20">
    <property type="entry name" value="Carbon monoxide dehydrogenase alpha subunit. Chain D, domain 4"/>
    <property type="match status" value="1"/>
</dbReference>
<dbReference type="InterPro" id="IPR038571">
    <property type="entry name" value="CO_DH/Ac-CoA_synth_bsu_3_sf"/>
</dbReference>
<evidence type="ECO:0000256" key="5">
    <source>
        <dbReference type="ARBA" id="ARBA00022723"/>
    </source>
</evidence>
<dbReference type="PANTHER" id="PTHR42281:SF1">
    <property type="entry name" value="ACETYL-COA DECARBONYLASE_SYNTHASE COMPLEX SUBUNIT BETA 1"/>
    <property type="match status" value="1"/>
</dbReference>
<dbReference type="Gene3D" id="3.30.1650.10">
    <property type="entry name" value="Bifunctional carbon monoxide dehydrogenase/acetyl-coa synthase(codh/acs), Chain M, domain 3"/>
    <property type="match status" value="1"/>
</dbReference>
<dbReference type="InterPro" id="IPR004461">
    <property type="entry name" value="CO_DH/Ac-CoA_synth_bsu"/>
</dbReference>
<dbReference type="GO" id="GO:0046872">
    <property type="term" value="F:metal ion binding"/>
    <property type="evidence" value="ECO:0007669"/>
    <property type="project" value="UniProtKB-KW"/>
</dbReference>
<dbReference type="InterPro" id="IPR036388">
    <property type="entry name" value="WH-like_DNA-bd_sf"/>
</dbReference>
<dbReference type="UniPathway" id="UPA00642"/>
<dbReference type="Pfam" id="PF03598">
    <property type="entry name" value="CdhC"/>
    <property type="match status" value="1"/>
</dbReference>
<dbReference type="SUPFAM" id="SSF56821">
    <property type="entry name" value="Prismane protein-like"/>
    <property type="match status" value="1"/>
</dbReference>
<keyword evidence="6" id="KW-0408">Iron</keyword>
<sequence>MAGVFDKAAREKEAAEEDFGIQFSDYIKVELKTETTGWDDIPAEIGPQFEGERIRAADTAIEFGGPKVDYAFERIIIHPPGTELENEKVTVIGPELDELGEGSHRFGMIAEVCSDTKEIPPEMEGTFSTRFHYWGNYIGGLMHLNGRETIWIRISKELRDKGFKLEHWGKIIARLFVMEIPVVDRCQITIITDPDLVKEKCEEAIAYWKEQDAKLAAMTEEDTSPWYTCTLCQSFASSHVCVITPQRPANCGAISWADAKAGHTMDPAGDWQPFEPGECLDAARGEWSGVNEVVTKLSGGINTRYYLHSMFGYTHTSCGCFEMISFYIPEVDGFGLVGRGYTAPTVNKLPFSTMAARTGGGQQTEGLLGLSVRYLYSPKFWQADGGWRRVVWMNSSLKERHADAIPDEMKDKIATEKDVSNIAELKEFLKRVDHPVVTGVIRPFDGKKITDGWKRELTADELLAYIEEHDGELDPEEAAAEFGVDEEDIMDLVEEMIEDGILEE</sequence>
<evidence type="ECO:0000256" key="3">
    <source>
        <dbReference type="ARBA" id="ARBA00022596"/>
    </source>
</evidence>
<dbReference type="Pfam" id="PF19436">
    <property type="entry name" value="ACS_CODH_B_C"/>
    <property type="match status" value="1"/>
</dbReference>
<comment type="pathway">
    <text evidence="1">One-carbon metabolism; methanogenesis from acetate.</text>
</comment>
<feature type="domain" description="CO dehydrogenase/acetyl-CoA synthase complex beta subunit C-terminal" evidence="8">
    <location>
        <begin position="208"/>
        <end position="437"/>
    </location>
</feature>
<name>A0A1F2P4W6_9EURY</name>
<dbReference type="NCBIfam" id="NF003379">
    <property type="entry name" value="PRK04456.1"/>
    <property type="match status" value="1"/>
</dbReference>
<dbReference type="EMBL" id="LYOR01000003">
    <property type="protein sequence ID" value="OFV66347.1"/>
    <property type="molecule type" value="Genomic_DNA"/>
</dbReference>
<dbReference type="AlphaFoldDB" id="A0A1F2P4W6"/>
<evidence type="ECO:0000256" key="2">
    <source>
        <dbReference type="ARBA" id="ARBA00012244"/>
    </source>
</evidence>
<dbReference type="InterPro" id="IPR011254">
    <property type="entry name" value="Prismane-like_sf"/>
</dbReference>
<proteinExistence type="predicted"/>
<keyword evidence="4" id="KW-0808">Transferase</keyword>
<evidence type="ECO:0000313" key="9">
    <source>
        <dbReference type="EMBL" id="OFV66347.1"/>
    </source>
</evidence>
<gene>
    <name evidence="9" type="ORF">SBU_000889</name>
</gene>
<dbReference type="InterPro" id="IPR045822">
    <property type="entry name" value="ACS_CODH_B_C"/>
</dbReference>
<dbReference type="STRING" id="1839936.SBU_000889"/>
<dbReference type="EC" id="2.3.1.169" evidence="2"/>
<evidence type="ECO:0000256" key="7">
    <source>
        <dbReference type="ARBA" id="ARBA00023014"/>
    </source>
</evidence>
<dbReference type="GO" id="GO:0043884">
    <property type="term" value="F:CO-methylating acetyl-CoA synthase activity"/>
    <property type="evidence" value="ECO:0007669"/>
    <property type="project" value="UniProtKB-EC"/>
</dbReference>
<dbReference type="Proteomes" id="UP000185779">
    <property type="component" value="Unassembled WGS sequence"/>
</dbReference>
<evidence type="ECO:0000259" key="8">
    <source>
        <dbReference type="Pfam" id="PF19436"/>
    </source>
</evidence>
<dbReference type="PANTHER" id="PTHR42281">
    <property type="match status" value="1"/>
</dbReference>
<dbReference type="NCBIfam" id="TIGR00316">
    <property type="entry name" value="cdhC"/>
    <property type="match status" value="1"/>
</dbReference>
<keyword evidence="5" id="KW-0479">Metal-binding</keyword>
<keyword evidence="7" id="KW-0411">Iron-sulfur</keyword>
<dbReference type="GO" id="GO:0019385">
    <property type="term" value="P:methanogenesis, from acetate"/>
    <property type="evidence" value="ECO:0007669"/>
    <property type="project" value="UniProtKB-UniPathway"/>
</dbReference>
<evidence type="ECO:0000313" key="10">
    <source>
        <dbReference type="Proteomes" id="UP000185779"/>
    </source>
</evidence>
<evidence type="ECO:0000256" key="6">
    <source>
        <dbReference type="ARBA" id="ARBA00023004"/>
    </source>
</evidence>
<evidence type="ECO:0000256" key="1">
    <source>
        <dbReference type="ARBA" id="ARBA00004905"/>
    </source>
</evidence>
<reference evidence="9" key="1">
    <citation type="submission" date="2016-05" db="EMBL/GenBank/DDBJ databases">
        <title>Microbial consortia oxidize butane by reversing methanogenesis.</title>
        <authorList>
            <person name="Laso-Perez R."/>
            <person name="Richter M."/>
            <person name="Wegener G."/>
            <person name="Musat F."/>
        </authorList>
    </citation>
    <scope>NUCLEOTIDE SEQUENCE [LARGE SCALE GENOMIC DNA]</scope>
    <source>
        <strain evidence="9">BOX1</strain>
    </source>
</reference>
<comment type="caution">
    <text evidence="9">The sequence shown here is derived from an EMBL/GenBank/DDBJ whole genome shotgun (WGS) entry which is preliminary data.</text>
</comment>
<evidence type="ECO:0000256" key="4">
    <source>
        <dbReference type="ARBA" id="ARBA00022679"/>
    </source>
</evidence>
<dbReference type="Gene3D" id="1.10.10.10">
    <property type="entry name" value="Winged helix-like DNA-binding domain superfamily/Winged helix DNA-binding domain"/>
    <property type="match status" value="1"/>
</dbReference>
<dbReference type="GO" id="GO:0043885">
    <property type="term" value="F:anaerobic carbon-monoxide dehydrogenase activity"/>
    <property type="evidence" value="ECO:0007669"/>
    <property type="project" value="InterPro"/>
</dbReference>
<dbReference type="PATRIC" id="fig|1839936.3.peg.897"/>
<dbReference type="Gene3D" id="3.40.1470.10">
    <property type="entry name" value="Bifunctional carbon monoxide dehydrogenase/acetyl-coa synthase(codh/acs), Chain M, domain 5"/>
    <property type="match status" value="1"/>
</dbReference>
<dbReference type="GO" id="GO:0051536">
    <property type="term" value="F:iron-sulfur cluster binding"/>
    <property type="evidence" value="ECO:0007669"/>
    <property type="project" value="UniProtKB-KW"/>
</dbReference>
<dbReference type="GO" id="GO:0006084">
    <property type="term" value="P:acetyl-CoA metabolic process"/>
    <property type="evidence" value="ECO:0007669"/>
    <property type="project" value="InterPro"/>
</dbReference>
<protein>
    <recommendedName>
        <fullName evidence="2">CO-methylating acetyl-CoA synthase</fullName>
        <ecNumber evidence="2">2.3.1.169</ecNumber>
    </recommendedName>
</protein>
<accession>A0A1F2P4W6</accession>